<evidence type="ECO:0000313" key="6">
    <source>
        <dbReference type="EMBL" id="SFU97260.1"/>
    </source>
</evidence>
<dbReference type="PANTHER" id="PTHR30126">
    <property type="entry name" value="HTH-TYPE TRANSCRIPTIONAL REGULATOR"/>
    <property type="match status" value="1"/>
</dbReference>
<keyword evidence="7" id="KW-1185">Reference proteome</keyword>
<keyword evidence="2" id="KW-0805">Transcription regulation</keyword>
<evidence type="ECO:0000259" key="5">
    <source>
        <dbReference type="PROSITE" id="PS50931"/>
    </source>
</evidence>
<dbReference type="STRING" id="392015.SAMN05421543_11645"/>
<dbReference type="RefSeq" id="WP_074954261.1">
    <property type="nucleotide sequence ID" value="NZ_FPBV01000016.1"/>
</dbReference>
<keyword evidence="3 6" id="KW-0238">DNA-binding</keyword>
<dbReference type="InterPro" id="IPR036388">
    <property type="entry name" value="WH-like_DNA-bd_sf"/>
</dbReference>
<dbReference type="Pfam" id="PF03466">
    <property type="entry name" value="LysR_substrate"/>
    <property type="match status" value="1"/>
</dbReference>
<dbReference type="InterPro" id="IPR005119">
    <property type="entry name" value="LysR_subst-bd"/>
</dbReference>
<dbReference type="PRINTS" id="PR00039">
    <property type="entry name" value="HTHLYSR"/>
</dbReference>
<dbReference type="GO" id="GO:0003700">
    <property type="term" value="F:DNA-binding transcription factor activity"/>
    <property type="evidence" value="ECO:0007669"/>
    <property type="project" value="InterPro"/>
</dbReference>
<feature type="domain" description="HTH lysR-type" evidence="5">
    <location>
        <begin position="1"/>
        <end position="57"/>
    </location>
</feature>
<dbReference type="Proteomes" id="UP000183508">
    <property type="component" value="Unassembled WGS sequence"/>
</dbReference>
<gene>
    <name evidence="6" type="ORF">SAMN05421543_11645</name>
</gene>
<dbReference type="PROSITE" id="PS50931">
    <property type="entry name" value="HTH_LYSR"/>
    <property type="match status" value="1"/>
</dbReference>
<reference evidence="7" key="1">
    <citation type="submission" date="2016-10" db="EMBL/GenBank/DDBJ databases">
        <authorList>
            <person name="Varghese N."/>
        </authorList>
    </citation>
    <scope>NUCLEOTIDE SEQUENCE [LARGE SCALE GENOMIC DNA]</scope>
    <source>
        <strain evidence="7">DSM 17980</strain>
    </source>
</reference>
<dbReference type="EMBL" id="FPBV01000016">
    <property type="protein sequence ID" value="SFU97260.1"/>
    <property type="molecule type" value="Genomic_DNA"/>
</dbReference>
<evidence type="ECO:0000313" key="7">
    <source>
        <dbReference type="Proteomes" id="UP000183508"/>
    </source>
</evidence>
<dbReference type="GO" id="GO:0000976">
    <property type="term" value="F:transcription cis-regulatory region binding"/>
    <property type="evidence" value="ECO:0007669"/>
    <property type="project" value="TreeGrafter"/>
</dbReference>
<dbReference type="InterPro" id="IPR000847">
    <property type="entry name" value="LysR_HTH_N"/>
</dbReference>
<evidence type="ECO:0000256" key="2">
    <source>
        <dbReference type="ARBA" id="ARBA00023015"/>
    </source>
</evidence>
<dbReference type="FunFam" id="1.10.10.10:FF:000001">
    <property type="entry name" value="LysR family transcriptional regulator"/>
    <property type="match status" value="1"/>
</dbReference>
<name>A0A1I7KIK0_9BACL</name>
<dbReference type="AlphaFoldDB" id="A0A1I7KIK0"/>
<accession>A0A1I7KIK0</accession>
<dbReference type="Pfam" id="PF00126">
    <property type="entry name" value="HTH_1"/>
    <property type="match status" value="1"/>
</dbReference>
<dbReference type="OrthoDB" id="9785745at2"/>
<comment type="similarity">
    <text evidence="1">Belongs to the LysR transcriptional regulatory family.</text>
</comment>
<dbReference type="PANTHER" id="PTHR30126:SF39">
    <property type="entry name" value="HTH-TYPE TRANSCRIPTIONAL REGULATOR CYSL"/>
    <property type="match status" value="1"/>
</dbReference>
<evidence type="ECO:0000256" key="3">
    <source>
        <dbReference type="ARBA" id="ARBA00023125"/>
    </source>
</evidence>
<protein>
    <submittedName>
        <fullName evidence="6">DNA-binding transcriptional regulator, LysR family</fullName>
    </submittedName>
</protein>
<dbReference type="SUPFAM" id="SSF46785">
    <property type="entry name" value="Winged helix' DNA-binding domain"/>
    <property type="match status" value="1"/>
</dbReference>
<evidence type="ECO:0000256" key="1">
    <source>
        <dbReference type="ARBA" id="ARBA00009437"/>
    </source>
</evidence>
<sequence length="295" mass="33139">MDTPLEVFIAVVERRSFSRAAEDLHMTQPAVSQHIRVLEEYYGVKLVERRNRFIRLTKAGEVLYAQAKRIVREYAHARRLLEDLTQKVQGPLRIGASLTFGEYVLPRVLARFRRVHPDVQPEVIIANTRHVAEQVLARELDVGIVEAELRHPELEVTPFLPDTMRVILPVDHPLASAERVEASAVSGETWIVREQGSGTREMADRLLAQAGIRPRAVMAFGSNQIIKESVEAGLGVALLSERALGKELALGTLASVEIAGHPVRRWFSTVVHASQFRTRTVDVFLAHLRSRPDFS</sequence>
<dbReference type="Gene3D" id="3.40.190.290">
    <property type="match status" value="1"/>
</dbReference>
<organism evidence="6 7">
    <name type="scientific">Alicyclobacillus macrosporangiidus</name>
    <dbReference type="NCBI Taxonomy" id="392015"/>
    <lineage>
        <taxon>Bacteria</taxon>
        <taxon>Bacillati</taxon>
        <taxon>Bacillota</taxon>
        <taxon>Bacilli</taxon>
        <taxon>Bacillales</taxon>
        <taxon>Alicyclobacillaceae</taxon>
        <taxon>Alicyclobacillus</taxon>
    </lineage>
</organism>
<dbReference type="eggNOG" id="COG0583">
    <property type="taxonomic scope" value="Bacteria"/>
</dbReference>
<evidence type="ECO:0000256" key="4">
    <source>
        <dbReference type="ARBA" id="ARBA00023163"/>
    </source>
</evidence>
<dbReference type="CDD" id="cd08420">
    <property type="entry name" value="PBP2_CysL_like"/>
    <property type="match status" value="1"/>
</dbReference>
<dbReference type="InterPro" id="IPR036390">
    <property type="entry name" value="WH_DNA-bd_sf"/>
</dbReference>
<dbReference type="Gene3D" id="1.10.10.10">
    <property type="entry name" value="Winged helix-like DNA-binding domain superfamily/Winged helix DNA-binding domain"/>
    <property type="match status" value="1"/>
</dbReference>
<keyword evidence="4" id="KW-0804">Transcription</keyword>
<dbReference type="SUPFAM" id="SSF53850">
    <property type="entry name" value="Periplasmic binding protein-like II"/>
    <property type="match status" value="1"/>
</dbReference>
<proteinExistence type="inferred from homology"/>